<keyword evidence="4 6" id="KW-1133">Transmembrane helix</keyword>
<comment type="subcellular location">
    <subcellularLocation>
        <location evidence="1">Membrane</location>
        <topology evidence="1">Multi-pass membrane protein</topology>
    </subcellularLocation>
</comment>
<feature type="transmembrane region" description="Helical" evidence="6">
    <location>
        <begin position="329"/>
        <end position="354"/>
    </location>
</feature>
<evidence type="ECO:0000256" key="3">
    <source>
        <dbReference type="ARBA" id="ARBA00022692"/>
    </source>
</evidence>
<feature type="transmembrane region" description="Helical" evidence="6">
    <location>
        <begin position="360"/>
        <end position="377"/>
    </location>
</feature>
<organism evidence="7 8">
    <name type="scientific">Durusdinium trenchii</name>
    <dbReference type="NCBI Taxonomy" id="1381693"/>
    <lineage>
        <taxon>Eukaryota</taxon>
        <taxon>Sar</taxon>
        <taxon>Alveolata</taxon>
        <taxon>Dinophyceae</taxon>
        <taxon>Suessiales</taxon>
        <taxon>Symbiodiniaceae</taxon>
        <taxon>Durusdinium</taxon>
    </lineage>
</organism>
<feature type="transmembrane region" description="Helical" evidence="6">
    <location>
        <begin position="263"/>
        <end position="283"/>
    </location>
</feature>
<comment type="caution">
    <text evidence="7">The sequence shown here is derived from an EMBL/GenBank/DDBJ whole genome shotgun (WGS) entry which is preliminary data.</text>
</comment>
<feature type="transmembrane region" description="Helical" evidence="6">
    <location>
        <begin position="398"/>
        <end position="420"/>
    </location>
</feature>
<proteinExistence type="inferred from homology"/>
<evidence type="ECO:0000256" key="1">
    <source>
        <dbReference type="ARBA" id="ARBA00004141"/>
    </source>
</evidence>
<feature type="transmembrane region" description="Helical" evidence="6">
    <location>
        <begin position="289"/>
        <end position="309"/>
    </location>
</feature>
<dbReference type="Proteomes" id="UP001642484">
    <property type="component" value="Unassembled WGS sequence"/>
</dbReference>
<keyword evidence="8" id="KW-1185">Reference proteome</keyword>
<evidence type="ECO:0000256" key="4">
    <source>
        <dbReference type="ARBA" id="ARBA00022989"/>
    </source>
</evidence>
<dbReference type="PANTHER" id="PTHR11206">
    <property type="entry name" value="MULTIDRUG RESISTANCE PROTEIN"/>
    <property type="match status" value="1"/>
</dbReference>
<evidence type="ECO:0008006" key="9">
    <source>
        <dbReference type="Google" id="ProtNLM"/>
    </source>
</evidence>
<dbReference type="InterPro" id="IPR002528">
    <property type="entry name" value="MATE_fam"/>
</dbReference>
<accession>A0ABP0KY72</accession>
<reference evidence="7 8" key="1">
    <citation type="submission" date="2024-02" db="EMBL/GenBank/DDBJ databases">
        <authorList>
            <person name="Chen Y."/>
            <person name="Shah S."/>
            <person name="Dougan E. K."/>
            <person name="Thang M."/>
            <person name="Chan C."/>
        </authorList>
    </citation>
    <scope>NUCLEOTIDE SEQUENCE [LARGE SCALE GENOMIC DNA]</scope>
</reference>
<dbReference type="InterPro" id="IPR045069">
    <property type="entry name" value="MATE_euk"/>
</dbReference>
<feature type="transmembrane region" description="Helical" evidence="6">
    <location>
        <begin position="106"/>
        <end position="127"/>
    </location>
</feature>
<comment type="similarity">
    <text evidence="2">Belongs to the multi antimicrobial extrusion (MATE) (TC 2.A.66.1) family.</text>
</comment>
<evidence type="ECO:0000313" key="8">
    <source>
        <dbReference type="Proteomes" id="UP001642484"/>
    </source>
</evidence>
<protein>
    <recommendedName>
        <fullName evidence="9">Protein DETOXIFICATION</fullName>
    </recommendedName>
</protein>
<sequence>MAVGGVPAGEIPANWRQATNQVLRIAMPNMGSCALTLLNEQTNVIMLGKSSTSASLAAVGLGNMMQNCLGLSIGWGLLAALDSLVSQAYGAGNQAVACEQFQRGRFIATLQLLWIIPVLCYSAPLLLRLGQHADVAQLAAAYNRTTAPALFCLFQYQALAKFLQNQCIATPPLVINIISSLLHVGWCALFVLHFKLGNSGAGFANGVTWTCQWLLIALYVTRIAPKLGMKRRDVWLPGQGSFRKWGAYLKVAIPCVLQMGSEWWFWEICALLVGFLGTIPLAAHVAANQFIGLTFMPAVGISSAAAALVGKMLGANRPQEAKTFVKVSLVVNLVVWLMISTTMLLGQHAIAGIYVKPGEVKQLIEGLLIIFAFAGLPDTTQHIMSGALRGMGMMTSSSVVYLLSYYGLMLPAGYFLAFHFGLGVKGIWYASGIGTSVAVMVFSVILAKVSYSAPISSELSTGWQLTEQLLSDQEGGIEFDDYGGEFGHVVQSILGERNAEDGSWFWALYVYGSFTQEWLRAPQRVDSTDLDTFPHIAWVAFRTAAVDRREEEQRVLRILGPKPFKES</sequence>
<name>A0ABP0KY72_9DINO</name>
<dbReference type="EMBL" id="CAXAMN010010447">
    <property type="protein sequence ID" value="CAK9031840.1"/>
    <property type="molecule type" value="Genomic_DNA"/>
</dbReference>
<evidence type="ECO:0000256" key="5">
    <source>
        <dbReference type="ARBA" id="ARBA00023136"/>
    </source>
</evidence>
<evidence type="ECO:0000256" key="2">
    <source>
        <dbReference type="ARBA" id="ARBA00010199"/>
    </source>
</evidence>
<feature type="transmembrane region" description="Helical" evidence="6">
    <location>
        <begin position="200"/>
        <end position="221"/>
    </location>
</feature>
<dbReference type="Pfam" id="PF01554">
    <property type="entry name" value="MatE"/>
    <property type="match status" value="2"/>
</dbReference>
<evidence type="ECO:0000256" key="6">
    <source>
        <dbReference type="SAM" id="Phobius"/>
    </source>
</evidence>
<dbReference type="CDD" id="cd13132">
    <property type="entry name" value="MATE_eukaryotic"/>
    <property type="match status" value="1"/>
</dbReference>
<keyword evidence="3 6" id="KW-0812">Transmembrane</keyword>
<feature type="transmembrane region" description="Helical" evidence="6">
    <location>
        <begin position="173"/>
        <end position="194"/>
    </location>
</feature>
<dbReference type="NCBIfam" id="TIGR00797">
    <property type="entry name" value="matE"/>
    <property type="match status" value="1"/>
</dbReference>
<feature type="transmembrane region" description="Helical" evidence="6">
    <location>
        <begin position="426"/>
        <end position="447"/>
    </location>
</feature>
<evidence type="ECO:0000313" key="7">
    <source>
        <dbReference type="EMBL" id="CAK9031840.1"/>
    </source>
</evidence>
<gene>
    <name evidence="7" type="ORF">CCMP2556_LOCUS18445</name>
</gene>
<keyword evidence="5 6" id="KW-0472">Membrane</keyword>